<proteinExistence type="inferred from homology"/>
<comment type="similarity">
    <text evidence="6">Belongs to the exbB/tolQ family.</text>
</comment>
<evidence type="ECO:0000259" key="8">
    <source>
        <dbReference type="Pfam" id="PF01618"/>
    </source>
</evidence>
<feature type="transmembrane region" description="Helical" evidence="7">
    <location>
        <begin position="113"/>
        <end position="134"/>
    </location>
</feature>
<dbReference type="Pfam" id="PF01618">
    <property type="entry name" value="MotA_ExbB"/>
    <property type="match status" value="1"/>
</dbReference>
<evidence type="ECO:0000256" key="1">
    <source>
        <dbReference type="ARBA" id="ARBA00004651"/>
    </source>
</evidence>
<evidence type="ECO:0000256" key="5">
    <source>
        <dbReference type="ARBA" id="ARBA00023136"/>
    </source>
</evidence>
<evidence type="ECO:0000256" key="4">
    <source>
        <dbReference type="ARBA" id="ARBA00022989"/>
    </source>
</evidence>
<keyword evidence="3 7" id="KW-0812">Transmembrane</keyword>
<comment type="subcellular location">
    <subcellularLocation>
        <location evidence="1">Cell membrane</location>
        <topology evidence="1">Multi-pass membrane protein</topology>
    </subcellularLocation>
    <subcellularLocation>
        <location evidence="6">Membrane</location>
        <topology evidence="6">Multi-pass membrane protein</topology>
    </subcellularLocation>
</comment>
<sequence length="217" mass="23783">MLSLIEAAGWPIWPIILASIIAVGIIGERIWSLRQNVVAPKDLLPRVLNEYKRSGVTLDMVTKLQQHSPLGKVFAAGLQNEHSPREIMKESIEEAGRVVTHDLDRYLTTLGTIAALSPLMGLFGTLVGMIEIFGSNSPTGSNPAQLAYGISVALYNAAFGILVAIPSMIFYRHFRAKVDALAIEMELQALKLVETVQGERKLTAGLRQDQNVVQSHR</sequence>
<dbReference type="AlphaFoldDB" id="A0A1H8I2N2"/>
<dbReference type="PANTHER" id="PTHR30625:SF11">
    <property type="entry name" value="MOTA_TOLQ_EXBB PROTON CHANNEL DOMAIN-CONTAINING PROTEIN"/>
    <property type="match status" value="1"/>
</dbReference>
<name>A0A1H8I2N2_9PROT</name>
<evidence type="ECO:0000256" key="3">
    <source>
        <dbReference type="ARBA" id="ARBA00022692"/>
    </source>
</evidence>
<evidence type="ECO:0000256" key="7">
    <source>
        <dbReference type="SAM" id="Phobius"/>
    </source>
</evidence>
<dbReference type="OrthoDB" id="4045at2"/>
<feature type="transmembrane region" description="Helical" evidence="7">
    <location>
        <begin position="146"/>
        <end position="171"/>
    </location>
</feature>
<protein>
    <submittedName>
        <fullName evidence="9">Biopolymer transport protein ExbB</fullName>
    </submittedName>
</protein>
<keyword evidence="4 7" id="KW-1133">Transmembrane helix</keyword>
<keyword evidence="2" id="KW-1003">Cell membrane</keyword>
<dbReference type="Proteomes" id="UP000199459">
    <property type="component" value="Unassembled WGS sequence"/>
</dbReference>
<evidence type="ECO:0000313" key="9">
    <source>
        <dbReference type="EMBL" id="SEN62477.1"/>
    </source>
</evidence>
<keyword evidence="6" id="KW-0653">Protein transport</keyword>
<dbReference type="GO" id="GO:0017038">
    <property type="term" value="P:protein import"/>
    <property type="evidence" value="ECO:0007669"/>
    <property type="project" value="TreeGrafter"/>
</dbReference>
<dbReference type="PANTHER" id="PTHR30625">
    <property type="entry name" value="PROTEIN TOLQ"/>
    <property type="match status" value="1"/>
</dbReference>
<evidence type="ECO:0000313" key="10">
    <source>
        <dbReference type="Proteomes" id="UP000199459"/>
    </source>
</evidence>
<dbReference type="GO" id="GO:0005886">
    <property type="term" value="C:plasma membrane"/>
    <property type="evidence" value="ECO:0007669"/>
    <property type="project" value="UniProtKB-SubCell"/>
</dbReference>
<reference evidence="9 10" key="1">
    <citation type="submission" date="2016-10" db="EMBL/GenBank/DDBJ databases">
        <authorList>
            <person name="de Groot N.N."/>
        </authorList>
    </citation>
    <scope>NUCLEOTIDE SEQUENCE [LARGE SCALE GENOMIC DNA]</scope>
    <source>
        <strain evidence="9 10">Nm22</strain>
    </source>
</reference>
<evidence type="ECO:0000256" key="2">
    <source>
        <dbReference type="ARBA" id="ARBA00022475"/>
    </source>
</evidence>
<organism evidence="9 10">
    <name type="scientific">Nitrosomonas marina</name>
    <dbReference type="NCBI Taxonomy" id="917"/>
    <lineage>
        <taxon>Bacteria</taxon>
        <taxon>Pseudomonadati</taxon>
        <taxon>Pseudomonadota</taxon>
        <taxon>Betaproteobacteria</taxon>
        <taxon>Nitrosomonadales</taxon>
        <taxon>Nitrosomonadaceae</taxon>
        <taxon>Nitrosomonas</taxon>
    </lineage>
</organism>
<dbReference type="EMBL" id="FOCP01000028">
    <property type="protein sequence ID" value="SEN62477.1"/>
    <property type="molecule type" value="Genomic_DNA"/>
</dbReference>
<dbReference type="RefSeq" id="WP_090634374.1">
    <property type="nucleotide sequence ID" value="NZ_FOCP01000028.1"/>
</dbReference>
<dbReference type="STRING" id="917.SAMN05216326_1447"/>
<dbReference type="InterPro" id="IPR050790">
    <property type="entry name" value="ExbB/TolQ_transport"/>
</dbReference>
<feature type="domain" description="MotA/TolQ/ExbB proton channel" evidence="8">
    <location>
        <begin position="66"/>
        <end position="186"/>
    </location>
</feature>
<keyword evidence="5 7" id="KW-0472">Membrane</keyword>
<feature type="transmembrane region" description="Helical" evidence="7">
    <location>
        <begin position="12"/>
        <end position="31"/>
    </location>
</feature>
<evidence type="ECO:0000256" key="6">
    <source>
        <dbReference type="RuleBase" id="RU004057"/>
    </source>
</evidence>
<keyword evidence="6" id="KW-0813">Transport</keyword>
<dbReference type="InterPro" id="IPR002898">
    <property type="entry name" value="MotA_ExbB_proton_chnl"/>
</dbReference>
<gene>
    <name evidence="9" type="ORF">SAMN05216325_12819</name>
</gene>
<accession>A0A1H8I2N2</accession>